<dbReference type="HOGENOM" id="CLU_174730_0_0_5"/>
<sequence length="108" mass="12362">MLKVGTADLWGVNMSEFLPSRVEEPMSNHLFARSDRAIEEARRLCENTLRIRALAQQTTLASCAIREEVEAYRQEVVTDWLARRRLQALAPMPDTIIRPRAREALRGA</sequence>
<evidence type="ECO:0000313" key="1">
    <source>
        <dbReference type="EMBL" id="ACL62767.1"/>
    </source>
</evidence>
<dbReference type="Proteomes" id="UP000008207">
    <property type="component" value="Plasmid pMNOD01"/>
</dbReference>
<evidence type="ECO:0000313" key="2">
    <source>
        <dbReference type="Proteomes" id="UP000008207"/>
    </source>
</evidence>
<organism evidence="1 2">
    <name type="scientific">Methylobacterium nodulans (strain LMG 21967 / CNCM I-2342 / ORS 2060)</name>
    <dbReference type="NCBI Taxonomy" id="460265"/>
    <lineage>
        <taxon>Bacteria</taxon>
        <taxon>Pseudomonadati</taxon>
        <taxon>Pseudomonadota</taxon>
        <taxon>Alphaproteobacteria</taxon>
        <taxon>Hyphomicrobiales</taxon>
        <taxon>Methylobacteriaceae</taxon>
        <taxon>Methylobacterium</taxon>
    </lineage>
</organism>
<keyword evidence="1" id="KW-0614">Plasmid</keyword>
<dbReference type="EMBL" id="CP001350">
    <property type="protein sequence ID" value="ACL62767.1"/>
    <property type="molecule type" value="Genomic_DNA"/>
</dbReference>
<protein>
    <submittedName>
        <fullName evidence="1">Uncharacterized protein</fullName>
    </submittedName>
</protein>
<name>B8IWH7_METNO</name>
<reference evidence="2" key="1">
    <citation type="submission" date="2009-01" db="EMBL/GenBank/DDBJ databases">
        <title>Complete sequence of plasmid 1 of Methylobacterium nodulans ORS 2060.</title>
        <authorList>
            <consortium name="US DOE Joint Genome Institute"/>
            <person name="Lucas S."/>
            <person name="Copeland A."/>
            <person name="Lapidus A."/>
            <person name="Glavina del Rio T."/>
            <person name="Dalin E."/>
            <person name="Tice H."/>
            <person name="Bruce D."/>
            <person name="Goodwin L."/>
            <person name="Pitluck S."/>
            <person name="Sims D."/>
            <person name="Brettin T."/>
            <person name="Detter J.C."/>
            <person name="Han C."/>
            <person name="Larimer F."/>
            <person name="Land M."/>
            <person name="Hauser L."/>
            <person name="Kyrpides N."/>
            <person name="Ivanova N."/>
            <person name="Marx C.J."/>
            <person name="Richardson P."/>
        </authorList>
    </citation>
    <scope>NUCLEOTIDE SEQUENCE [LARGE SCALE GENOMIC DNA]</scope>
    <source>
        <strain evidence="2">LMG 21967 / CNCM I-2342 / ORS 2060</strain>
        <plasmid evidence="2">Plasmid pMNOD01</plasmid>
    </source>
</reference>
<gene>
    <name evidence="1" type="ordered locus">Mnod_8710</name>
</gene>
<proteinExistence type="predicted"/>
<accession>B8IWH7</accession>
<dbReference type="AlphaFoldDB" id="B8IWH7"/>
<geneLocation type="plasmid" evidence="1 2">
    <name>pMNOD01</name>
</geneLocation>
<dbReference type="KEGG" id="mno:Mnod_8710"/>
<keyword evidence="2" id="KW-1185">Reference proteome</keyword>